<evidence type="ECO:0000313" key="1">
    <source>
        <dbReference type="EMBL" id="GCC28556.1"/>
    </source>
</evidence>
<protein>
    <submittedName>
        <fullName evidence="1">Uncharacterized protein</fullName>
    </submittedName>
</protein>
<name>A0A401SDS3_CHIPU</name>
<comment type="caution">
    <text evidence="1">The sequence shown here is derived from an EMBL/GenBank/DDBJ whole genome shotgun (WGS) entry which is preliminary data.</text>
</comment>
<dbReference type="AlphaFoldDB" id="A0A401SDS3"/>
<accession>A0A401SDS3</accession>
<gene>
    <name evidence="1" type="ORF">chiPu_0006987</name>
</gene>
<evidence type="ECO:0000313" key="2">
    <source>
        <dbReference type="Proteomes" id="UP000287033"/>
    </source>
</evidence>
<dbReference type="Proteomes" id="UP000287033">
    <property type="component" value="Unassembled WGS sequence"/>
</dbReference>
<proteinExistence type="predicted"/>
<reference evidence="1 2" key="1">
    <citation type="journal article" date="2018" name="Nat. Ecol. Evol.">
        <title>Shark genomes provide insights into elasmobranch evolution and the origin of vertebrates.</title>
        <authorList>
            <person name="Hara Y"/>
            <person name="Yamaguchi K"/>
            <person name="Onimaru K"/>
            <person name="Kadota M"/>
            <person name="Koyanagi M"/>
            <person name="Keeley SD"/>
            <person name="Tatsumi K"/>
            <person name="Tanaka K"/>
            <person name="Motone F"/>
            <person name="Kageyama Y"/>
            <person name="Nozu R"/>
            <person name="Adachi N"/>
            <person name="Nishimura O"/>
            <person name="Nakagawa R"/>
            <person name="Tanegashima C"/>
            <person name="Kiyatake I"/>
            <person name="Matsumoto R"/>
            <person name="Murakumo K"/>
            <person name="Nishida K"/>
            <person name="Terakita A"/>
            <person name="Kuratani S"/>
            <person name="Sato K"/>
            <person name="Hyodo S Kuraku.S."/>
        </authorList>
    </citation>
    <scope>NUCLEOTIDE SEQUENCE [LARGE SCALE GENOMIC DNA]</scope>
</reference>
<keyword evidence="2" id="KW-1185">Reference proteome</keyword>
<organism evidence="1 2">
    <name type="scientific">Chiloscyllium punctatum</name>
    <name type="common">Brownbanded bambooshark</name>
    <name type="synonym">Hemiscyllium punctatum</name>
    <dbReference type="NCBI Taxonomy" id="137246"/>
    <lineage>
        <taxon>Eukaryota</taxon>
        <taxon>Metazoa</taxon>
        <taxon>Chordata</taxon>
        <taxon>Craniata</taxon>
        <taxon>Vertebrata</taxon>
        <taxon>Chondrichthyes</taxon>
        <taxon>Elasmobranchii</taxon>
        <taxon>Galeomorphii</taxon>
        <taxon>Galeoidea</taxon>
        <taxon>Orectolobiformes</taxon>
        <taxon>Hemiscylliidae</taxon>
        <taxon>Chiloscyllium</taxon>
    </lineage>
</organism>
<dbReference type="EMBL" id="BEZZ01000211">
    <property type="protein sequence ID" value="GCC28556.1"/>
    <property type="molecule type" value="Genomic_DNA"/>
</dbReference>
<sequence>MFVCINSWLVDRNARSLDELSFCPIAIPMDTSLEVSGSALGAMCAGSCEKPAKESAERGSAAAAQISGAGVGSTQILEILPRFYVEAAARRDG</sequence>